<evidence type="ECO:0000259" key="8">
    <source>
        <dbReference type="PROSITE" id="PS52029"/>
    </source>
</evidence>
<evidence type="ECO:0000256" key="4">
    <source>
        <dbReference type="ARBA" id="ARBA00022960"/>
    </source>
</evidence>
<dbReference type="GO" id="GO:0009252">
    <property type="term" value="P:peptidoglycan biosynthetic process"/>
    <property type="evidence" value="ECO:0007669"/>
    <property type="project" value="UniProtKB-UniPathway"/>
</dbReference>
<dbReference type="Gene3D" id="1.10.101.10">
    <property type="entry name" value="PGBD-like superfamily/PGBD"/>
    <property type="match status" value="1"/>
</dbReference>
<dbReference type="PANTHER" id="PTHR41533">
    <property type="entry name" value="L,D-TRANSPEPTIDASE HI_1667-RELATED"/>
    <property type="match status" value="1"/>
</dbReference>
<dbReference type="PROSITE" id="PS52029">
    <property type="entry name" value="LD_TPASE"/>
    <property type="match status" value="1"/>
</dbReference>
<dbReference type="InterPro" id="IPR002477">
    <property type="entry name" value="Peptidoglycan-bd-like"/>
</dbReference>
<dbReference type="Pfam" id="PF20142">
    <property type="entry name" value="Scaffold"/>
    <property type="match status" value="1"/>
</dbReference>
<comment type="pathway">
    <text evidence="1 7">Cell wall biogenesis; peptidoglycan biosynthesis.</text>
</comment>
<comment type="caution">
    <text evidence="9">The sequence shown here is derived from an EMBL/GenBank/DDBJ whole genome shotgun (WGS) entry which is preliminary data.</text>
</comment>
<keyword evidence="5 7" id="KW-0573">Peptidoglycan synthesis</keyword>
<dbReference type="CDD" id="cd16913">
    <property type="entry name" value="YkuD_like"/>
    <property type="match status" value="1"/>
</dbReference>
<evidence type="ECO:0000313" key="9">
    <source>
        <dbReference type="EMBL" id="PRD70105.1"/>
    </source>
</evidence>
<evidence type="ECO:0000256" key="7">
    <source>
        <dbReference type="PROSITE-ProRule" id="PRU01373"/>
    </source>
</evidence>
<evidence type="ECO:0000256" key="6">
    <source>
        <dbReference type="ARBA" id="ARBA00023316"/>
    </source>
</evidence>
<name>A0A2S9KIB2_9BURK</name>
<protein>
    <submittedName>
        <fullName evidence="9">Murein L,D-transpeptidase</fullName>
    </submittedName>
</protein>
<dbReference type="UniPathway" id="UPA00219"/>
<dbReference type="GO" id="GO:0071555">
    <property type="term" value="P:cell wall organization"/>
    <property type="evidence" value="ECO:0007669"/>
    <property type="project" value="UniProtKB-UniRule"/>
</dbReference>
<feature type="domain" description="L,D-TPase catalytic" evidence="8">
    <location>
        <begin position="335"/>
        <end position="519"/>
    </location>
</feature>
<dbReference type="RefSeq" id="WP_105728435.1">
    <property type="nucleotide sequence ID" value="NZ_PVLR01000007.1"/>
</dbReference>
<evidence type="ECO:0000256" key="1">
    <source>
        <dbReference type="ARBA" id="ARBA00004752"/>
    </source>
</evidence>
<dbReference type="InterPro" id="IPR052905">
    <property type="entry name" value="LD-transpeptidase_YkuD-like"/>
</dbReference>
<keyword evidence="4 7" id="KW-0133">Cell shape</keyword>
<dbReference type="GO" id="GO:0008360">
    <property type="term" value="P:regulation of cell shape"/>
    <property type="evidence" value="ECO:0007669"/>
    <property type="project" value="UniProtKB-UniRule"/>
</dbReference>
<dbReference type="AlphaFoldDB" id="A0A2S9KIB2"/>
<dbReference type="Gene3D" id="2.40.440.10">
    <property type="entry name" value="L,D-transpeptidase catalytic domain-like"/>
    <property type="match status" value="1"/>
</dbReference>
<dbReference type="PANTHER" id="PTHR41533:SF2">
    <property type="entry name" value="BLR7131 PROTEIN"/>
    <property type="match status" value="1"/>
</dbReference>
<proteinExistence type="inferred from homology"/>
<dbReference type="InterPro" id="IPR036366">
    <property type="entry name" value="PGBDSf"/>
</dbReference>
<keyword evidence="10" id="KW-1185">Reference proteome</keyword>
<dbReference type="OrthoDB" id="9778545at2"/>
<gene>
    <name evidence="9" type="ORF">C6P61_02950</name>
</gene>
<evidence type="ECO:0000256" key="3">
    <source>
        <dbReference type="ARBA" id="ARBA00022679"/>
    </source>
</evidence>
<dbReference type="Pfam" id="PF03734">
    <property type="entry name" value="YkuD"/>
    <property type="match status" value="1"/>
</dbReference>
<keyword evidence="6 7" id="KW-0961">Cell wall biogenesis/degradation</keyword>
<dbReference type="GO" id="GO:0004180">
    <property type="term" value="F:carboxypeptidase activity"/>
    <property type="evidence" value="ECO:0007669"/>
    <property type="project" value="UniProtKB-ARBA"/>
</dbReference>
<dbReference type="InterPro" id="IPR005490">
    <property type="entry name" value="LD_TPept_cat_dom"/>
</dbReference>
<dbReference type="SUPFAM" id="SSF141523">
    <property type="entry name" value="L,D-transpeptidase catalytic domain-like"/>
    <property type="match status" value="1"/>
</dbReference>
<dbReference type="SUPFAM" id="SSF47090">
    <property type="entry name" value="PGBD-like"/>
    <property type="match status" value="1"/>
</dbReference>
<feature type="active site" description="Proton donor/acceptor" evidence="7">
    <location>
        <position position="472"/>
    </location>
</feature>
<dbReference type="InterPro" id="IPR036365">
    <property type="entry name" value="PGBD-like_sf"/>
</dbReference>
<keyword evidence="3" id="KW-0808">Transferase</keyword>
<evidence type="ECO:0000256" key="5">
    <source>
        <dbReference type="ARBA" id="ARBA00022984"/>
    </source>
</evidence>
<evidence type="ECO:0000313" key="10">
    <source>
        <dbReference type="Proteomes" id="UP000238326"/>
    </source>
</evidence>
<comment type="similarity">
    <text evidence="2">Belongs to the YkuD family.</text>
</comment>
<dbReference type="Proteomes" id="UP000238326">
    <property type="component" value="Unassembled WGS sequence"/>
</dbReference>
<accession>A0A2S9KIB2</accession>
<organism evidence="9 10">
    <name type="scientific">Malikia spinosa</name>
    <dbReference type="NCBI Taxonomy" id="86180"/>
    <lineage>
        <taxon>Bacteria</taxon>
        <taxon>Pseudomonadati</taxon>
        <taxon>Pseudomonadota</taxon>
        <taxon>Betaproteobacteria</taxon>
        <taxon>Burkholderiales</taxon>
        <taxon>Comamonadaceae</taxon>
        <taxon>Malikia</taxon>
    </lineage>
</organism>
<evidence type="ECO:0000256" key="2">
    <source>
        <dbReference type="ARBA" id="ARBA00005992"/>
    </source>
</evidence>
<dbReference type="GO" id="GO:0016740">
    <property type="term" value="F:transferase activity"/>
    <property type="evidence" value="ECO:0007669"/>
    <property type="project" value="UniProtKB-KW"/>
</dbReference>
<dbReference type="EMBL" id="PVLR01000007">
    <property type="protein sequence ID" value="PRD70105.1"/>
    <property type="molecule type" value="Genomic_DNA"/>
</dbReference>
<dbReference type="Pfam" id="PF01471">
    <property type="entry name" value="PG_binding_1"/>
    <property type="match status" value="1"/>
</dbReference>
<sequence length="576" mass="63074">MNESEFRTLSAAVPAAGAADEHCPVRRRLLLAALAAAVAGPLQALETTATVQAVTVSYGRLWLDESGRVLPQARAALSLLADAASHGLEPQDYDAAGLALVFARPFPSPREADAADQALTRAFERYLSELHRGRVDPASLRHDFQVARSDPFDPAQALRLALERQDPAAAVAAAVPQLPLYGRLRLALARYRQLAGHPAWASPLPPLPRAPKSRSAKLEPGQSWAGLDLLAQRLRVLGDLAPAAAVSAQAAAAPTVQTAALLPGALAPAANELPRYQGDLVEAVRRFQLRHGLEADGVIGSTTWTQLGIEPAARVHQIELALERLRWTPFLQSRRMVVVNLPEFVLRAYEVADDGRVQLALESRVVVGRALDTRTPLFDEDMRFIEFSPYWNIPPSIARSETVPKLRRDPGYFDRMGFEFVGADGSVQRGLSSAHLDAVLAGRMRIRQRPGEHNALGDIKFVFPNADNIYLHHTPAVDLFGRARRDYSHGCIRVEKPVELAEFVLQGMPGWDRARIEAAMAQGKSNTLKLAEPVPVLLSYGTTLVKGDQIFFFNDIYGHDRVLTQALQQRSRSRAK</sequence>
<feature type="active site" description="Nucleophile" evidence="7">
    <location>
        <position position="491"/>
    </location>
</feature>
<dbReference type="InterPro" id="IPR045380">
    <property type="entry name" value="LD_TPept_scaffold_dom"/>
</dbReference>
<dbReference type="InterPro" id="IPR038063">
    <property type="entry name" value="Transpep_catalytic_dom"/>
</dbReference>
<reference evidence="9 10" key="1">
    <citation type="submission" date="2018-03" db="EMBL/GenBank/DDBJ databases">
        <title>Comparative genomics illustrates the genes involved in a hyperalkaliphilic mechanisms of Serpentinomonas isolated from highly-alkaline calcium-rich serpentinized springs.</title>
        <authorList>
            <person name="Suzuki S."/>
            <person name="Ishii S."/>
            <person name="Walworth N."/>
            <person name="Bird L."/>
            <person name="Kuenen J.G."/>
            <person name="Nealson K.H."/>
        </authorList>
    </citation>
    <scope>NUCLEOTIDE SEQUENCE [LARGE SCALE GENOMIC DNA]</scope>
    <source>
        <strain evidence="9 10">83</strain>
    </source>
</reference>